<evidence type="ECO:0000313" key="8">
    <source>
        <dbReference type="Proteomes" id="UP000054558"/>
    </source>
</evidence>
<reference evidence="7 8" key="1">
    <citation type="journal article" date="2014" name="Nat. Commun.">
        <title>Klebsormidium flaccidum genome reveals primary factors for plant terrestrial adaptation.</title>
        <authorList>
            <person name="Hori K."/>
            <person name="Maruyama F."/>
            <person name="Fujisawa T."/>
            <person name="Togashi T."/>
            <person name="Yamamoto N."/>
            <person name="Seo M."/>
            <person name="Sato S."/>
            <person name="Yamada T."/>
            <person name="Mori H."/>
            <person name="Tajima N."/>
            <person name="Moriyama T."/>
            <person name="Ikeuchi M."/>
            <person name="Watanabe M."/>
            <person name="Wada H."/>
            <person name="Kobayashi K."/>
            <person name="Saito M."/>
            <person name="Masuda T."/>
            <person name="Sasaki-Sekimoto Y."/>
            <person name="Mashiguchi K."/>
            <person name="Awai K."/>
            <person name="Shimojima M."/>
            <person name="Masuda S."/>
            <person name="Iwai M."/>
            <person name="Nobusawa T."/>
            <person name="Narise T."/>
            <person name="Kondo S."/>
            <person name="Saito H."/>
            <person name="Sato R."/>
            <person name="Murakawa M."/>
            <person name="Ihara Y."/>
            <person name="Oshima-Yamada Y."/>
            <person name="Ohtaka K."/>
            <person name="Satoh M."/>
            <person name="Sonobe K."/>
            <person name="Ishii M."/>
            <person name="Ohtani R."/>
            <person name="Kanamori-Sato M."/>
            <person name="Honoki R."/>
            <person name="Miyazaki D."/>
            <person name="Mochizuki H."/>
            <person name="Umetsu J."/>
            <person name="Higashi K."/>
            <person name="Shibata D."/>
            <person name="Kamiya Y."/>
            <person name="Sato N."/>
            <person name="Nakamura Y."/>
            <person name="Tabata S."/>
            <person name="Ida S."/>
            <person name="Kurokawa K."/>
            <person name="Ohta H."/>
        </authorList>
    </citation>
    <scope>NUCLEOTIDE SEQUENCE [LARGE SCALE GENOMIC DNA]</scope>
    <source>
        <strain evidence="7 8">NIES-2285</strain>
    </source>
</reference>
<evidence type="ECO:0000256" key="2">
    <source>
        <dbReference type="ARBA" id="ARBA00022771"/>
    </source>
</evidence>
<dbReference type="PANTHER" id="PTHR10131:SF94">
    <property type="entry name" value="TNF RECEPTOR-ASSOCIATED FACTOR 4"/>
    <property type="match status" value="1"/>
</dbReference>
<evidence type="ECO:0000256" key="3">
    <source>
        <dbReference type="ARBA" id="ARBA00022833"/>
    </source>
</evidence>
<dbReference type="InterPro" id="IPR001841">
    <property type="entry name" value="Znf_RING"/>
</dbReference>
<evidence type="ECO:0000256" key="5">
    <source>
        <dbReference type="SAM" id="Phobius"/>
    </source>
</evidence>
<keyword evidence="1" id="KW-0479">Metal-binding</keyword>
<dbReference type="InterPro" id="IPR027370">
    <property type="entry name" value="Znf-RING_euk"/>
</dbReference>
<evidence type="ECO:0000256" key="1">
    <source>
        <dbReference type="ARBA" id="ARBA00022723"/>
    </source>
</evidence>
<dbReference type="PROSITE" id="PS50089">
    <property type="entry name" value="ZF_RING_2"/>
    <property type="match status" value="1"/>
</dbReference>
<dbReference type="InterPro" id="IPR017907">
    <property type="entry name" value="Znf_RING_CS"/>
</dbReference>
<dbReference type="PANTHER" id="PTHR10131">
    <property type="entry name" value="TNF RECEPTOR ASSOCIATED FACTOR"/>
    <property type="match status" value="1"/>
</dbReference>
<organism evidence="7 8">
    <name type="scientific">Klebsormidium nitens</name>
    <name type="common">Green alga</name>
    <name type="synonym">Ulothrix nitens</name>
    <dbReference type="NCBI Taxonomy" id="105231"/>
    <lineage>
        <taxon>Eukaryota</taxon>
        <taxon>Viridiplantae</taxon>
        <taxon>Streptophyta</taxon>
        <taxon>Klebsormidiophyceae</taxon>
        <taxon>Klebsormidiales</taxon>
        <taxon>Klebsormidiaceae</taxon>
        <taxon>Klebsormidium</taxon>
    </lineage>
</organism>
<accession>A0A1Y1IQK0</accession>
<feature type="transmembrane region" description="Helical" evidence="5">
    <location>
        <begin position="461"/>
        <end position="482"/>
    </location>
</feature>
<dbReference type="Proteomes" id="UP000054558">
    <property type="component" value="Unassembled WGS sequence"/>
</dbReference>
<keyword evidence="5" id="KW-0812">Transmembrane</keyword>
<evidence type="ECO:0000313" key="7">
    <source>
        <dbReference type="EMBL" id="GAQ91521.1"/>
    </source>
</evidence>
<dbReference type="OrthoDB" id="6105938at2759"/>
<dbReference type="SMART" id="SM00184">
    <property type="entry name" value="RING"/>
    <property type="match status" value="1"/>
</dbReference>
<keyword evidence="5" id="KW-0472">Membrane</keyword>
<dbReference type="InterPro" id="IPR013083">
    <property type="entry name" value="Znf_RING/FYVE/PHD"/>
</dbReference>
<keyword evidence="3" id="KW-0862">Zinc</keyword>
<dbReference type="EMBL" id="DF237749">
    <property type="protein sequence ID" value="GAQ91521.1"/>
    <property type="molecule type" value="Genomic_DNA"/>
</dbReference>
<dbReference type="PROSITE" id="PS00518">
    <property type="entry name" value="ZF_RING_1"/>
    <property type="match status" value="1"/>
</dbReference>
<keyword evidence="5" id="KW-1133">Transmembrane helix</keyword>
<protein>
    <recommendedName>
        <fullName evidence="6">RING-type domain-containing protein</fullName>
    </recommendedName>
</protein>
<evidence type="ECO:0000256" key="4">
    <source>
        <dbReference type="PROSITE-ProRule" id="PRU00175"/>
    </source>
</evidence>
<dbReference type="AlphaFoldDB" id="A0A1Y1IQK0"/>
<dbReference type="Pfam" id="PF13445">
    <property type="entry name" value="zf-RING_UBOX"/>
    <property type="match status" value="1"/>
</dbReference>
<dbReference type="SUPFAM" id="SSF49599">
    <property type="entry name" value="TRAF domain-like"/>
    <property type="match status" value="1"/>
</dbReference>
<keyword evidence="2 4" id="KW-0863">Zinc-finger</keyword>
<feature type="domain" description="RING-type" evidence="6">
    <location>
        <begin position="22"/>
        <end position="77"/>
    </location>
</feature>
<name>A0A1Y1IQK0_KLENI</name>
<feature type="transmembrane region" description="Helical" evidence="5">
    <location>
        <begin position="494"/>
        <end position="518"/>
    </location>
</feature>
<keyword evidence="8" id="KW-1185">Reference proteome</keyword>
<dbReference type="GO" id="GO:0008270">
    <property type="term" value="F:zinc ion binding"/>
    <property type="evidence" value="ECO:0007669"/>
    <property type="project" value="UniProtKB-KW"/>
</dbReference>
<dbReference type="Gene3D" id="3.30.40.10">
    <property type="entry name" value="Zinc/RING finger domain, C3HC4 (zinc finger)"/>
    <property type="match status" value="2"/>
</dbReference>
<dbReference type="SUPFAM" id="SSF57850">
    <property type="entry name" value="RING/U-box"/>
    <property type="match status" value="1"/>
</dbReference>
<evidence type="ECO:0000259" key="6">
    <source>
        <dbReference type="PROSITE" id="PS50089"/>
    </source>
</evidence>
<sequence length="527" mass="58824">MAANSPPSPPGVLKTPKDHWVCPLCLEIMEDPHSTPCRHSFCRTCITLAFAHETHRQMHSPHVATPIPPPKTCPICRADCGSEGGVTPNGGLAAELRGALVKCGNVGCEEGAVRASEWKQHQGVCAYAEVSCSQQPLGCHWRGVRHQLGAHELRCAYKELSAFIRGTNEKVAQLAHTVTHLEHQVRLQNALLQDLRRLHHYSLQDYFKFVYLIFCRPDLYETSRELWRHSFNVSWFQAVCFMLPIFLLKFRLLFSPDSTLSWTCHVLREHGAFGVARGPLTRMCASRAWADFVQPAVNGMGIGVALGGILVEGWVNRIWHRSWSRHVLFVLVMDVAPGVFADGELLLATWLAYLLFFAVQAVIGSHKFVPVLLDGILMSSALYSRLGWLKCLNLLVLRWTKVSVDRLLGSARDESGLDFEKILRAMDQFELTSEEQRRAWLALCCVVASLLLGGGELLRWYGWVLLCNTTFYASLWIPFVLLEKSLSSRGQKRWAFFGSEAVLGLSCLGFGGLFWHAFGGDAPGAPG</sequence>
<proteinExistence type="predicted"/>
<gene>
    <name evidence="7" type="ORF">KFL_008000020</name>
</gene>